<comment type="catalytic activity">
    <reaction evidence="5">
        <text>formylthiophene + hydrogen cyanide = (2R)-2-hydroxy-2-(thiophen-2-yl)acetonitrile</text>
        <dbReference type="Rhea" id="RHEA:77455"/>
        <dbReference type="ChEBI" id="CHEBI:18407"/>
        <dbReference type="ChEBI" id="CHEBI:87301"/>
        <dbReference type="ChEBI" id="CHEBI:197332"/>
    </reaction>
</comment>
<dbReference type="PANTHER" id="PTHR10992:SF943">
    <property type="entry name" value="METHYLESTERASE 10"/>
    <property type="match status" value="1"/>
</dbReference>
<dbReference type="GO" id="GO:0080032">
    <property type="term" value="F:methyl jasmonate esterase activity"/>
    <property type="evidence" value="ECO:0007669"/>
    <property type="project" value="TreeGrafter"/>
</dbReference>
<evidence type="ECO:0000256" key="13">
    <source>
        <dbReference type="ARBA" id="ARBA00052826"/>
    </source>
</evidence>
<evidence type="ECO:0000256" key="7">
    <source>
        <dbReference type="ARBA" id="ARBA00051735"/>
    </source>
</evidence>
<dbReference type="GO" id="GO:0080030">
    <property type="term" value="F:methyl indole-3-acetate esterase activity"/>
    <property type="evidence" value="ECO:0007669"/>
    <property type="project" value="TreeGrafter"/>
</dbReference>
<evidence type="ECO:0000256" key="11">
    <source>
        <dbReference type="ARBA" id="ARBA00052600"/>
    </source>
</evidence>
<dbReference type="PANTHER" id="PTHR10992">
    <property type="entry name" value="METHYLESTERASE FAMILY MEMBER"/>
    <property type="match status" value="1"/>
</dbReference>
<feature type="domain" description="AB hydrolase-1" evidence="20">
    <location>
        <begin position="7"/>
        <end position="250"/>
    </location>
</feature>
<comment type="catalytic activity">
    <reaction evidence="2">
        <text>a monosubstituted aliphatic (S)-hydroxynitrile = an aldehyde + hydrogen cyanide</text>
        <dbReference type="Rhea" id="RHEA:56588"/>
        <dbReference type="ChEBI" id="CHEBI:17478"/>
        <dbReference type="ChEBI" id="CHEBI:18407"/>
        <dbReference type="ChEBI" id="CHEBI:140596"/>
        <dbReference type="EC" id="4.1.2.47"/>
    </reaction>
</comment>
<evidence type="ECO:0000313" key="21">
    <source>
        <dbReference type="Proteomes" id="UP000515124"/>
    </source>
</evidence>
<comment type="catalytic activity">
    <reaction evidence="7">
        <text>a disubstituted aliphatic (S)-hydroxynitrile = a ketone + hydrogen cyanide</text>
        <dbReference type="Rhea" id="RHEA:56592"/>
        <dbReference type="ChEBI" id="CHEBI:17087"/>
        <dbReference type="ChEBI" id="CHEBI:18407"/>
        <dbReference type="ChEBI" id="CHEBI:140597"/>
        <dbReference type="EC" id="4.1.2.47"/>
    </reaction>
</comment>
<protein>
    <recommendedName>
        <fullName evidence="16">(S)-hydroxynitrile lyase</fullName>
        <ecNumber evidence="15">4.1.2.47</ecNumber>
    </recommendedName>
    <alternativeName>
        <fullName evidence="17">2-hydroxy-2-methylpropanenitrile lyase</fullName>
    </alternativeName>
    <alternativeName>
        <fullName evidence="18">Acetone cyanohydrin lyase</fullName>
    </alternativeName>
    <alternativeName>
        <fullName evidence="19">Hydroxynitrile lyase</fullName>
    </alternativeName>
</protein>
<comment type="catalytic activity">
    <reaction evidence="9">
        <text>2-methylpropanal + hydrogen cyanide = (2S)-2-hydroxy-3-methylbutanenitrile</text>
        <dbReference type="Rhea" id="RHEA:77403"/>
        <dbReference type="ChEBI" id="CHEBI:18407"/>
        <dbReference type="ChEBI" id="CHEBI:48943"/>
        <dbReference type="ChEBI" id="CHEBI:197354"/>
    </reaction>
</comment>
<dbReference type="KEGG" id="pavi:110752950"/>
<dbReference type="Proteomes" id="UP000515124">
    <property type="component" value="Unplaced"/>
</dbReference>
<gene>
    <name evidence="22" type="primary">LOC110752950</name>
</gene>
<comment type="catalytic activity">
    <reaction evidence="6">
        <text>butan-2-one + hydrogen cyanide = 2-hydroxy-2-methylbutanenitrile</text>
        <dbReference type="Rhea" id="RHEA:77467"/>
        <dbReference type="ChEBI" id="CHEBI:18407"/>
        <dbReference type="ChEBI" id="CHEBI:28398"/>
        <dbReference type="ChEBI" id="CHEBI:60954"/>
    </reaction>
    <physiologicalReaction direction="right-to-left" evidence="6">
        <dbReference type="Rhea" id="RHEA:77469"/>
    </physiologicalReaction>
</comment>
<evidence type="ECO:0000256" key="14">
    <source>
        <dbReference type="ARBA" id="ARBA00060885"/>
    </source>
</evidence>
<dbReference type="GO" id="GO:0080031">
    <property type="term" value="F:methyl salicylate esterase activity"/>
    <property type="evidence" value="ECO:0007669"/>
    <property type="project" value="TreeGrafter"/>
</dbReference>
<comment type="catalytic activity">
    <reaction evidence="11">
        <text>2,2-dimethylpropanal + hydrogen cyanide = (2S)-2-hydroxy-3,3-dimethylbutanenitrile</text>
        <dbReference type="Rhea" id="RHEA:77407"/>
        <dbReference type="ChEBI" id="CHEBI:18407"/>
        <dbReference type="ChEBI" id="CHEBI:141557"/>
        <dbReference type="ChEBI" id="CHEBI:197355"/>
    </reaction>
</comment>
<proteinExistence type="inferred from homology"/>
<dbReference type="EC" id="4.1.2.47" evidence="15"/>
<dbReference type="InterPro" id="IPR000073">
    <property type="entry name" value="AB_hydrolase_1"/>
</dbReference>
<comment type="catalytic activity">
    <reaction evidence="4">
        <text>benzaldehyde + hydrogen cyanide = (S)-mandelonitrile</text>
        <dbReference type="Rhea" id="RHEA:77427"/>
        <dbReference type="ChEBI" id="CHEBI:17169"/>
        <dbReference type="ChEBI" id="CHEBI:18407"/>
        <dbReference type="ChEBI" id="CHEBI:36941"/>
    </reaction>
</comment>
<dbReference type="InterPro" id="IPR045889">
    <property type="entry name" value="MES/HNL"/>
</dbReference>
<evidence type="ECO:0000256" key="6">
    <source>
        <dbReference type="ARBA" id="ARBA00051647"/>
    </source>
</evidence>
<evidence type="ECO:0000256" key="18">
    <source>
        <dbReference type="ARBA" id="ARBA00078291"/>
    </source>
</evidence>
<comment type="catalytic activity">
    <reaction evidence="12">
        <text>cyclohexanecarbaldehyde + hydrogen cyanide = (2S)-2-cyclohexyl-2-hydroxyacetonitrile</text>
        <dbReference type="Rhea" id="RHEA:77423"/>
        <dbReference type="ChEBI" id="CHEBI:18407"/>
        <dbReference type="ChEBI" id="CHEBI:197359"/>
        <dbReference type="ChEBI" id="CHEBI:197360"/>
    </reaction>
</comment>
<evidence type="ECO:0000256" key="2">
    <source>
        <dbReference type="ARBA" id="ARBA00050241"/>
    </source>
</evidence>
<evidence type="ECO:0000256" key="1">
    <source>
        <dbReference type="ARBA" id="ARBA00050104"/>
    </source>
</evidence>
<organism evidence="21 22">
    <name type="scientific">Prunus avium</name>
    <name type="common">Cherry</name>
    <name type="synonym">Cerasus avium</name>
    <dbReference type="NCBI Taxonomy" id="42229"/>
    <lineage>
        <taxon>Eukaryota</taxon>
        <taxon>Viridiplantae</taxon>
        <taxon>Streptophyta</taxon>
        <taxon>Embryophyta</taxon>
        <taxon>Tracheophyta</taxon>
        <taxon>Spermatophyta</taxon>
        <taxon>Magnoliopsida</taxon>
        <taxon>eudicotyledons</taxon>
        <taxon>Gunneridae</taxon>
        <taxon>Pentapetalae</taxon>
        <taxon>rosids</taxon>
        <taxon>fabids</taxon>
        <taxon>Rosales</taxon>
        <taxon>Rosaceae</taxon>
        <taxon>Amygdaloideae</taxon>
        <taxon>Amygdaleae</taxon>
        <taxon>Prunus</taxon>
    </lineage>
</organism>
<dbReference type="FunFam" id="3.40.50.1820:FF:000051">
    <property type="entry name" value="(S)-hydroxynitrile lyase"/>
    <property type="match status" value="1"/>
</dbReference>
<keyword evidence="21" id="KW-1185">Reference proteome</keyword>
<evidence type="ECO:0000256" key="12">
    <source>
        <dbReference type="ARBA" id="ARBA00052609"/>
    </source>
</evidence>
<dbReference type="GO" id="GO:0047606">
    <property type="term" value="F:(S)-hydroxynitrile lyase activity"/>
    <property type="evidence" value="ECO:0007669"/>
    <property type="project" value="UniProtKB-EC"/>
</dbReference>
<comment type="catalytic activity">
    <reaction evidence="8">
        <text>acrolein + hydrogen cyanide = (2S)-2-hydroxybut-3-enenitrile</text>
        <dbReference type="Rhea" id="RHEA:77411"/>
        <dbReference type="ChEBI" id="CHEBI:15368"/>
        <dbReference type="ChEBI" id="CHEBI:18407"/>
        <dbReference type="ChEBI" id="CHEBI:197356"/>
    </reaction>
</comment>
<evidence type="ECO:0000259" key="20">
    <source>
        <dbReference type="Pfam" id="PF12697"/>
    </source>
</evidence>
<evidence type="ECO:0000313" key="22">
    <source>
        <dbReference type="RefSeq" id="XP_021809413.1"/>
    </source>
</evidence>
<dbReference type="GO" id="GO:0009696">
    <property type="term" value="P:salicylic acid metabolic process"/>
    <property type="evidence" value="ECO:0007669"/>
    <property type="project" value="TreeGrafter"/>
</dbReference>
<evidence type="ECO:0000256" key="10">
    <source>
        <dbReference type="ARBA" id="ARBA00052511"/>
    </source>
</evidence>
<evidence type="ECO:0000256" key="5">
    <source>
        <dbReference type="ARBA" id="ARBA00050608"/>
    </source>
</evidence>
<comment type="catalytic activity">
    <reaction evidence="1">
        <text>4-methoxybenzaldehyde + hydrogen cyanide = (2S)-2-hydroxy-2-(4-methoxyphenyl)acetonitrile</text>
        <dbReference type="Rhea" id="RHEA:77447"/>
        <dbReference type="ChEBI" id="CHEBI:18407"/>
        <dbReference type="ChEBI" id="CHEBI:28235"/>
        <dbReference type="ChEBI" id="CHEBI:197328"/>
    </reaction>
</comment>
<evidence type="ECO:0000256" key="3">
    <source>
        <dbReference type="ARBA" id="ARBA00050262"/>
    </source>
</evidence>
<evidence type="ECO:0000256" key="19">
    <source>
        <dbReference type="ARBA" id="ARBA00079794"/>
    </source>
</evidence>
<sequence length="262" mass="29541">MENPKHFVLVHGICHGAWSWYKLVTLLRHAGHRVTALDLGASGINSKQLHEITSVWNYVQPLMEFMASISHEERVILVGHSYGGASAQHLAMERFPQKVLAAVFVTAYMPHYNSPPGVLIQEYFKGTPVESLLDCELKFGQNQENPLTSVVFGPQYMAEKLFQKCKPEDLELAKMLVRPSGLFLEDFMTKECQLTEPKFGSVTRVFVVCEGDEVVKEEFQRWMIENGPTAQVILIREAGHMVMLSKPEQLCGCLCEVAEKIS</sequence>
<dbReference type="InterPro" id="IPR029058">
    <property type="entry name" value="AB_hydrolase_fold"/>
</dbReference>
<evidence type="ECO:0000256" key="16">
    <source>
        <dbReference type="ARBA" id="ARBA00069221"/>
    </source>
</evidence>
<accession>A0A6P5S6K3</accession>
<evidence type="ECO:0000256" key="17">
    <source>
        <dbReference type="ARBA" id="ARBA00076040"/>
    </source>
</evidence>
<evidence type="ECO:0000256" key="4">
    <source>
        <dbReference type="ARBA" id="ARBA00050358"/>
    </source>
</evidence>
<dbReference type="GeneID" id="110752950"/>
<reference evidence="22" key="1">
    <citation type="submission" date="2025-08" db="UniProtKB">
        <authorList>
            <consortium name="RefSeq"/>
        </authorList>
    </citation>
    <scope>IDENTIFICATION</scope>
</reference>
<evidence type="ECO:0000256" key="9">
    <source>
        <dbReference type="ARBA" id="ARBA00052033"/>
    </source>
</evidence>
<dbReference type="Gene3D" id="3.40.50.1820">
    <property type="entry name" value="alpha/beta hydrolase"/>
    <property type="match status" value="1"/>
</dbReference>
<comment type="catalytic activity">
    <reaction evidence="3">
        <text>2-hydroxy-2-methylpropanenitrile = acetone + hydrogen cyanide</text>
        <dbReference type="Rhea" id="RHEA:11932"/>
        <dbReference type="ChEBI" id="CHEBI:15347"/>
        <dbReference type="ChEBI" id="CHEBI:15348"/>
        <dbReference type="ChEBI" id="CHEBI:18407"/>
    </reaction>
    <physiologicalReaction direction="left-to-right" evidence="3">
        <dbReference type="Rhea" id="RHEA:11933"/>
    </physiologicalReaction>
</comment>
<name>A0A6P5S6K3_PRUAV</name>
<dbReference type="AlphaFoldDB" id="A0A6P5S6K3"/>
<dbReference type="GO" id="GO:0009694">
    <property type="term" value="P:jasmonic acid metabolic process"/>
    <property type="evidence" value="ECO:0007669"/>
    <property type="project" value="TreeGrafter"/>
</dbReference>
<dbReference type="SUPFAM" id="SSF53474">
    <property type="entry name" value="alpha/beta-Hydrolases"/>
    <property type="match status" value="1"/>
</dbReference>
<dbReference type="RefSeq" id="XP_021809413.1">
    <property type="nucleotide sequence ID" value="XM_021953721.1"/>
</dbReference>
<comment type="similarity">
    <text evidence="14">Belongs to the AB hydrolase superfamily. Hydroxynitrile lyase family.</text>
</comment>
<evidence type="ECO:0000256" key="15">
    <source>
        <dbReference type="ARBA" id="ARBA00066572"/>
    </source>
</evidence>
<comment type="catalytic activity">
    <reaction evidence="13">
        <text>an aromatic (S)-hydroxynitrile = an aromatic aldehyde + hydrogen cyanide</text>
        <dbReference type="Rhea" id="RHEA:54660"/>
        <dbReference type="ChEBI" id="CHEBI:18407"/>
        <dbReference type="ChEBI" id="CHEBI:33855"/>
        <dbReference type="ChEBI" id="CHEBI:138306"/>
        <dbReference type="EC" id="4.1.2.47"/>
    </reaction>
</comment>
<comment type="catalytic activity">
    <reaction evidence="10">
        <text>3-formylthiophene + hydrogen cyanide = (2S)-2-hydroxy-2-(thiophen-3-yl)acetonitrile</text>
        <dbReference type="Rhea" id="RHEA:77459"/>
        <dbReference type="ChEBI" id="CHEBI:18407"/>
        <dbReference type="ChEBI" id="CHEBI:87611"/>
        <dbReference type="ChEBI" id="CHEBI:197333"/>
    </reaction>
</comment>
<evidence type="ECO:0000256" key="8">
    <source>
        <dbReference type="ARBA" id="ARBA00051977"/>
    </source>
</evidence>
<dbReference type="Pfam" id="PF12697">
    <property type="entry name" value="Abhydrolase_6"/>
    <property type="match status" value="1"/>
</dbReference>